<name>A0A0E3LF24_METMZ</name>
<sequence length="140" mass="16060">MPRKTKLNDELIKICSENIKLGLPYSTCAKAIGITYETWANWTKYGKEGKEPYSRFYIAIQEAEAELMRECLNAVKMSMKLGDVKSAMFLLERRFGSDGYGRQSQVDVKAETKNLNVNVNATQDENEKIRREILSKLTPR</sequence>
<reference evidence="1 2" key="1">
    <citation type="submission" date="2014-07" db="EMBL/GenBank/DDBJ databases">
        <title>Methanogenic archaea and the global carbon cycle.</title>
        <authorList>
            <person name="Henriksen J.R."/>
            <person name="Luke J."/>
            <person name="Reinhart S."/>
            <person name="Benedict M.N."/>
            <person name="Youngblut N.D."/>
            <person name="Metcalf M.E."/>
            <person name="Whitaker R.J."/>
            <person name="Metcalf W.W."/>
        </authorList>
    </citation>
    <scope>NUCLEOTIDE SEQUENCE [LARGE SCALE GENOMIC DNA]</scope>
    <source>
        <strain evidence="1 2">WWM610</strain>
    </source>
</reference>
<evidence type="ECO:0000313" key="1">
    <source>
        <dbReference type="EMBL" id="AKB40026.1"/>
    </source>
</evidence>
<accession>A0A0E3LF24</accession>
<dbReference type="RefSeq" id="WP_048037981.1">
    <property type="nucleotide sequence ID" value="NZ_CP009509.1"/>
</dbReference>
<dbReference type="Proteomes" id="UP000033058">
    <property type="component" value="Chromosome"/>
</dbReference>
<evidence type="ECO:0000313" key="2">
    <source>
        <dbReference type="Proteomes" id="UP000033058"/>
    </source>
</evidence>
<dbReference type="PATRIC" id="fig|1434117.4.peg.1301"/>
<dbReference type="HOGENOM" id="CLU_152344_0_0_2"/>
<proteinExistence type="predicted"/>
<dbReference type="EMBL" id="CP009509">
    <property type="protein sequence ID" value="AKB40026.1"/>
    <property type="molecule type" value="Genomic_DNA"/>
</dbReference>
<gene>
    <name evidence="1" type="ORF">MSMAW_1035</name>
</gene>
<protein>
    <recommendedName>
        <fullName evidence="3">Phage protein</fullName>
    </recommendedName>
</protein>
<organism evidence="1 2">
    <name type="scientific">Methanosarcina mazei WWM610</name>
    <dbReference type="NCBI Taxonomy" id="1434117"/>
    <lineage>
        <taxon>Archaea</taxon>
        <taxon>Methanobacteriati</taxon>
        <taxon>Methanobacteriota</taxon>
        <taxon>Stenosarchaea group</taxon>
        <taxon>Methanomicrobia</taxon>
        <taxon>Methanosarcinales</taxon>
        <taxon>Methanosarcinaceae</taxon>
        <taxon>Methanosarcina</taxon>
    </lineage>
</organism>
<dbReference type="GeneID" id="24850699"/>
<evidence type="ECO:0008006" key="3">
    <source>
        <dbReference type="Google" id="ProtNLM"/>
    </source>
</evidence>
<dbReference type="AlphaFoldDB" id="A0A0E3LF24"/>